<feature type="signal peptide" evidence="2">
    <location>
        <begin position="1"/>
        <end position="39"/>
    </location>
</feature>
<proteinExistence type="predicted"/>
<feature type="region of interest" description="Disordered" evidence="1">
    <location>
        <begin position="442"/>
        <end position="464"/>
    </location>
</feature>
<dbReference type="RefSeq" id="WP_208235946.1">
    <property type="nucleotide sequence ID" value="NZ_BAAAQU010000001.1"/>
</dbReference>
<evidence type="ECO:0000256" key="1">
    <source>
        <dbReference type="SAM" id="MobiDB-lite"/>
    </source>
</evidence>
<feature type="chain" id="PRO_5036768162" description="Ig-like domain-containing protein" evidence="2">
    <location>
        <begin position="40"/>
        <end position="520"/>
    </location>
</feature>
<accession>A0A939TIU7</accession>
<reference evidence="3" key="1">
    <citation type="submission" date="2021-03" db="EMBL/GenBank/DDBJ databases">
        <title>Leucobacter chromiisoli sp. nov., isolated from chromium-containing soil of chemical plant.</title>
        <authorList>
            <person name="Xu Z."/>
        </authorList>
    </citation>
    <scope>NUCLEOTIDE SEQUENCE</scope>
    <source>
        <strain evidence="3">K 70/01</strain>
    </source>
</reference>
<feature type="region of interest" description="Disordered" evidence="1">
    <location>
        <begin position="44"/>
        <end position="106"/>
    </location>
</feature>
<dbReference type="EMBL" id="JAGFBF010000001">
    <property type="protein sequence ID" value="MBO2988526.1"/>
    <property type="molecule type" value="Genomic_DNA"/>
</dbReference>
<sequence length="520" mass="53907">MLNSADRSASTWQRLLSLSTAAVLLLTALAVGGTAPAAADDNTAVNAAESLTESAPTQREARDDRAVESGQDPRITAEPKPEAGPEPEPEPETEPEPQPQQPQPEPEALEFTVTVTGTARFGATLTASTSGTTETDRLTYQWLRGSAPIAGATRATYVPQVADVGQRLQVRVSGVRGADTVVRTSSATAPVVTIPLTATKPAINGSAIVGSTLTAKPGTWTVSGVKFSYQWYRNGAAIRGATQATMKLGAADAGRAISVRVTGTKPGYTAAASTSAKTAQVLRTFSASPPKIGGTVKVGSTVSATVGTWKPKASKVTYQWNRNGSAIRGATQAKYRITSADAGRKLTVAVRGTKPGYAAAAKTSAAKSVPRVLQAGTATVSGPAKVGSTLRAGAGAWGPKPVTLKYQWKRSGKNISGATKSTYRVAAGDRGHRISVTVTGSKSGYTTASRTSGQTGKVTYPNRTAPSSSWNCPAWAPIKGNASSMIYHVPGGAYYSRTKPEECFTTESAARQAGYRASKR</sequence>
<name>A0A939TIU7_9MICO</name>
<evidence type="ECO:0008006" key="5">
    <source>
        <dbReference type="Google" id="ProtNLM"/>
    </source>
</evidence>
<dbReference type="AlphaFoldDB" id="A0A939TIU7"/>
<dbReference type="Proteomes" id="UP000668403">
    <property type="component" value="Unassembled WGS sequence"/>
</dbReference>
<evidence type="ECO:0000313" key="3">
    <source>
        <dbReference type="EMBL" id="MBO2988526.1"/>
    </source>
</evidence>
<evidence type="ECO:0000313" key="4">
    <source>
        <dbReference type="Proteomes" id="UP000668403"/>
    </source>
</evidence>
<organism evidence="3 4">
    <name type="scientific">Leucobacter tardus</name>
    <dbReference type="NCBI Taxonomy" id="501483"/>
    <lineage>
        <taxon>Bacteria</taxon>
        <taxon>Bacillati</taxon>
        <taxon>Actinomycetota</taxon>
        <taxon>Actinomycetes</taxon>
        <taxon>Micrococcales</taxon>
        <taxon>Microbacteriaceae</taxon>
        <taxon>Leucobacter</taxon>
    </lineage>
</organism>
<gene>
    <name evidence="3" type="ORF">J4H85_00740</name>
</gene>
<dbReference type="Gene3D" id="2.60.40.2700">
    <property type="match status" value="4"/>
</dbReference>
<comment type="caution">
    <text evidence="3">The sequence shown here is derived from an EMBL/GenBank/DDBJ whole genome shotgun (WGS) entry which is preliminary data.</text>
</comment>
<protein>
    <recommendedName>
        <fullName evidence="5">Ig-like domain-containing protein</fullName>
    </recommendedName>
</protein>
<feature type="compositionally biased region" description="Acidic residues" evidence="1">
    <location>
        <begin position="85"/>
        <end position="95"/>
    </location>
</feature>
<keyword evidence="4" id="KW-1185">Reference proteome</keyword>
<evidence type="ECO:0000256" key="2">
    <source>
        <dbReference type="SAM" id="SignalP"/>
    </source>
</evidence>
<keyword evidence="2" id="KW-0732">Signal</keyword>
<feature type="compositionally biased region" description="Pro residues" evidence="1">
    <location>
        <begin position="96"/>
        <end position="105"/>
    </location>
</feature>